<protein>
    <submittedName>
        <fullName evidence="1">Uncharacterized protein</fullName>
    </submittedName>
</protein>
<dbReference type="Proteomes" id="UP000199286">
    <property type="component" value="Unassembled WGS sequence"/>
</dbReference>
<dbReference type="EMBL" id="FNPF01000015">
    <property type="protein sequence ID" value="SDY69606.1"/>
    <property type="molecule type" value="Genomic_DNA"/>
</dbReference>
<organism evidence="1 2">
    <name type="scientific">Citreimonas salinaria</name>
    <dbReference type="NCBI Taxonomy" id="321339"/>
    <lineage>
        <taxon>Bacteria</taxon>
        <taxon>Pseudomonadati</taxon>
        <taxon>Pseudomonadota</taxon>
        <taxon>Alphaproteobacteria</taxon>
        <taxon>Rhodobacterales</taxon>
        <taxon>Roseobacteraceae</taxon>
        <taxon>Citreimonas</taxon>
    </lineage>
</organism>
<evidence type="ECO:0000313" key="2">
    <source>
        <dbReference type="Proteomes" id="UP000199286"/>
    </source>
</evidence>
<accession>A0A1H3LZ49</accession>
<reference evidence="1 2" key="1">
    <citation type="submission" date="2016-10" db="EMBL/GenBank/DDBJ databases">
        <authorList>
            <person name="de Groot N.N."/>
        </authorList>
    </citation>
    <scope>NUCLEOTIDE SEQUENCE [LARGE SCALE GENOMIC DNA]</scope>
    <source>
        <strain evidence="1 2">DSM 26880</strain>
    </source>
</reference>
<gene>
    <name evidence="1" type="ORF">SAMN05444340_1158</name>
</gene>
<dbReference type="RefSeq" id="WP_089884633.1">
    <property type="nucleotide sequence ID" value="NZ_FNPF01000015.1"/>
</dbReference>
<sequence length="101" mass="11821">MAQLTKEERIREQRRAMIAIAEFLKRTGMTDAEAGRRTSHPRDAVSPRFFALCRQAYKLDIKMPNDRARRVAARLGIQDYIQPIPAEQLLQRPRRERGMDL</sequence>
<name>A0A1H3LZ49_9RHOB</name>
<evidence type="ECO:0000313" key="1">
    <source>
        <dbReference type="EMBL" id="SDY69606.1"/>
    </source>
</evidence>
<keyword evidence="2" id="KW-1185">Reference proteome</keyword>
<proteinExistence type="predicted"/>
<dbReference type="AlphaFoldDB" id="A0A1H3LZ49"/>